<name>A7EV27_SCLS1</name>
<keyword evidence="2" id="KW-1185">Reference proteome</keyword>
<proteinExistence type="predicted"/>
<dbReference type="AlphaFoldDB" id="A7EV27"/>
<dbReference type="Proteomes" id="UP000001312">
    <property type="component" value="Unassembled WGS sequence"/>
</dbReference>
<organism evidence="1 2">
    <name type="scientific">Sclerotinia sclerotiorum (strain ATCC 18683 / 1980 / Ss-1)</name>
    <name type="common">White mold</name>
    <name type="synonym">Whetzelinia sclerotiorum</name>
    <dbReference type="NCBI Taxonomy" id="665079"/>
    <lineage>
        <taxon>Eukaryota</taxon>
        <taxon>Fungi</taxon>
        <taxon>Dikarya</taxon>
        <taxon>Ascomycota</taxon>
        <taxon>Pezizomycotina</taxon>
        <taxon>Leotiomycetes</taxon>
        <taxon>Helotiales</taxon>
        <taxon>Sclerotiniaceae</taxon>
        <taxon>Sclerotinia</taxon>
    </lineage>
</organism>
<dbReference type="KEGG" id="ssl:SS1G_09185"/>
<dbReference type="RefSeq" id="XP_001589464.1">
    <property type="nucleotide sequence ID" value="XM_001589414.1"/>
</dbReference>
<evidence type="ECO:0000313" key="1">
    <source>
        <dbReference type="EMBL" id="EDN93319.1"/>
    </source>
</evidence>
<dbReference type="InParanoid" id="A7EV27"/>
<dbReference type="GeneID" id="5485682"/>
<gene>
    <name evidence="1" type="ORF">SS1G_09185</name>
</gene>
<sequence length="72" mass="8318">MPIIGPFDHSHRETTNERWKGGDYSASLDKTFSVVMAVCGVWGKVSMMNLEIRIYVKFCMGKEQRLQDIQLH</sequence>
<accession>A7EV27</accession>
<dbReference type="HOGENOM" id="CLU_2723732_0_0_1"/>
<evidence type="ECO:0000313" key="2">
    <source>
        <dbReference type="Proteomes" id="UP000001312"/>
    </source>
</evidence>
<reference evidence="2" key="1">
    <citation type="journal article" date="2011" name="PLoS Genet.">
        <title>Genomic analysis of the necrotrophic fungal pathogens Sclerotinia sclerotiorum and Botrytis cinerea.</title>
        <authorList>
            <person name="Amselem J."/>
            <person name="Cuomo C.A."/>
            <person name="van Kan J.A."/>
            <person name="Viaud M."/>
            <person name="Benito E.P."/>
            <person name="Couloux A."/>
            <person name="Coutinho P.M."/>
            <person name="de Vries R.P."/>
            <person name="Dyer P.S."/>
            <person name="Fillinger S."/>
            <person name="Fournier E."/>
            <person name="Gout L."/>
            <person name="Hahn M."/>
            <person name="Kohn L."/>
            <person name="Lapalu N."/>
            <person name="Plummer K.M."/>
            <person name="Pradier J.M."/>
            <person name="Quevillon E."/>
            <person name="Sharon A."/>
            <person name="Simon A."/>
            <person name="ten Have A."/>
            <person name="Tudzynski B."/>
            <person name="Tudzynski P."/>
            <person name="Wincker P."/>
            <person name="Andrew M."/>
            <person name="Anthouard V."/>
            <person name="Beever R.E."/>
            <person name="Beffa R."/>
            <person name="Benoit I."/>
            <person name="Bouzid O."/>
            <person name="Brault B."/>
            <person name="Chen Z."/>
            <person name="Choquer M."/>
            <person name="Collemare J."/>
            <person name="Cotton P."/>
            <person name="Danchin E.G."/>
            <person name="Da Silva C."/>
            <person name="Gautier A."/>
            <person name="Giraud C."/>
            <person name="Giraud T."/>
            <person name="Gonzalez C."/>
            <person name="Grossetete S."/>
            <person name="Guldener U."/>
            <person name="Henrissat B."/>
            <person name="Howlett B.J."/>
            <person name="Kodira C."/>
            <person name="Kretschmer M."/>
            <person name="Lappartient A."/>
            <person name="Leroch M."/>
            <person name="Levis C."/>
            <person name="Mauceli E."/>
            <person name="Neuveglise C."/>
            <person name="Oeser B."/>
            <person name="Pearson M."/>
            <person name="Poulain J."/>
            <person name="Poussereau N."/>
            <person name="Quesneville H."/>
            <person name="Rascle C."/>
            <person name="Schumacher J."/>
            <person name="Segurens B."/>
            <person name="Sexton A."/>
            <person name="Silva E."/>
            <person name="Sirven C."/>
            <person name="Soanes D.M."/>
            <person name="Talbot N.J."/>
            <person name="Templeton M."/>
            <person name="Yandava C."/>
            <person name="Yarden O."/>
            <person name="Zeng Q."/>
            <person name="Rollins J.A."/>
            <person name="Lebrun M.H."/>
            <person name="Dickman M."/>
        </authorList>
    </citation>
    <scope>NUCLEOTIDE SEQUENCE [LARGE SCALE GENOMIC DNA]</scope>
    <source>
        <strain evidence="2">ATCC 18683 / 1980 / Ss-1</strain>
    </source>
</reference>
<dbReference type="EMBL" id="CH476633">
    <property type="protein sequence ID" value="EDN93319.1"/>
    <property type="molecule type" value="Genomic_DNA"/>
</dbReference>
<protein>
    <submittedName>
        <fullName evidence="1">Uncharacterized protein</fullName>
    </submittedName>
</protein>